<organism evidence="1">
    <name type="scientific">Alsobacter sp. KACC 23698</name>
    <dbReference type="NCBI Taxonomy" id="3149229"/>
    <lineage>
        <taxon>Bacteria</taxon>
        <taxon>Pseudomonadati</taxon>
        <taxon>Pseudomonadota</taxon>
        <taxon>Alphaproteobacteria</taxon>
        <taxon>Hyphomicrobiales</taxon>
        <taxon>Alsobacteraceae</taxon>
        <taxon>Alsobacter</taxon>
    </lineage>
</organism>
<protein>
    <submittedName>
        <fullName evidence="1">Uncharacterized protein</fullName>
    </submittedName>
</protein>
<evidence type="ECO:0000313" key="1">
    <source>
        <dbReference type="EMBL" id="XBO39109.1"/>
    </source>
</evidence>
<reference evidence="1" key="1">
    <citation type="submission" date="2024-05" db="EMBL/GenBank/DDBJ databases">
        <authorList>
            <person name="Kim S."/>
            <person name="Heo J."/>
            <person name="Choi H."/>
            <person name="Choi Y."/>
            <person name="Kwon S.-W."/>
            <person name="Kim Y."/>
        </authorList>
    </citation>
    <scope>NUCLEOTIDE SEQUENCE</scope>
    <source>
        <strain evidence="1">KACC 23698</strain>
    </source>
</reference>
<name>A0AAU7JG43_9HYPH</name>
<dbReference type="EMBL" id="CP157484">
    <property type="protein sequence ID" value="XBO39109.1"/>
    <property type="molecule type" value="Genomic_DNA"/>
</dbReference>
<dbReference type="RefSeq" id="WP_406855949.1">
    <property type="nucleotide sequence ID" value="NZ_CP157484.1"/>
</dbReference>
<gene>
    <name evidence="1" type="ORF">ABEG18_26115</name>
</gene>
<sequence>MDTIEKFVAELQENRSTLKHNFGSSDGLELRVKIRALLSAQSLISLYRYKSFFLDKRYLFPESELQNAEDLVRNIDALHSEFGGQESRKLDAERTIKIDETARALFERVEAHYAKLMSDEISRI</sequence>
<proteinExistence type="predicted"/>
<dbReference type="AlphaFoldDB" id="A0AAU7JG43"/>
<accession>A0AAU7JG43</accession>